<keyword evidence="2" id="KW-1185">Reference proteome</keyword>
<sequence length="138" mass="15556">MVQLCGKRAEQIREQEVEGDDEYPPTLNNIMDRKLLLTINVKSSNIKQFDQIYTVMKICDDEEIIEKNTQSMLSGEPSTNNTEGGCSNSVHVSGDVNLKNDCDPEYNLCGSQFVNETDENGQLSTNKFSRKGCKRQKV</sequence>
<dbReference type="Gene3D" id="2.40.50.140">
    <property type="entry name" value="Nucleic acid-binding proteins"/>
    <property type="match status" value="1"/>
</dbReference>
<dbReference type="Proteomes" id="UP000289738">
    <property type="component" value="Chromosome B02"/>
</dbReference>
<dbReference type="EMBL" id="SDMP01000012">
    <property type="protein sequence ID" value="RYR26319.1"/>
    <property type="molecule type" value="Genomic_DNA"/>
</dbReference>
<organism evidence="1 2">
    <name type="scientific">Arachis hypogaea</name>
    <name type="common">Peanut</name>
    <dbReference type="NCBI Taxonomy" id="3818"/>
    <lineage>
        <taxon>Eukaryota</taxon>
        <taxon>Viridiplantae</taxon>
        <taxon>Streptophyta</taxon>
        <taxon>Embryophyta</taxon>
        <taxon>Tracheophyta</taxon>
        <taxon>Spermatophyta</taxon>
        <taxon>Magnoliopsida</taxon>
        <taxon>eudicotyledons</taxon>
        <taxon>Gunneridae</taxon>
        <taxon>Pentapetalae</taxon>
        <taxon>rosids</taxon>
        <taxon>fabids</taxon>
        <taxon>Fabales</taxon>
        <taxon>Fabaceae</taxon>
        <taxon>Papilionoideae</taxon>
        <taxon>50 kb inversion clade</taxon>
        <taxon>dalbergioids sensu lato</taxon>
        <taxon>Dalbergieae</taxon>
        <taxon>Pterocarpus clade</taxon>
        <taxon>Arachis</taxon>
    </lineage>
</organism>
<name>A0A445AIQ1_ARAHY</name>
<comment type="caution">
    <text evidence="1">The sequence shown here is derived from an EMBL/GenBank/DDBJ whole genome shotgun (WGS) entry which is preliminary data.</text>
</comment>
<accession>A0A445AIQ1</accession>
<dbReference type="AlphaFoldDB" id="A0A445AIQ1"/>
<evidence type="ECO:0000313" key="2">
    <source>
        <dbReference type="Proteomes" id="UP000289738"/>
    </source>
</evidence>
<protein>
    <submittedName>
        <fullName evidence="1">Uncharacterized protein</fullName>
    </submittedName>
</protein>
<evidence type="ECO:0000313" key="1">
    <source>
        <dbReference type="EMBL" id="RYR26319.1"/>
    </source>
</evidence>
<gene>
    <name evidence="1" type="ORF">Ahy_B02g060550</name>
</gene>
<proteinExistence type="predicted"/>
<reference evidence="1 2" key="1">
    <citation type="submission" date="2019-01" db="EMBL/GenBank/DDBJ databases">
        <title>Sequencing of cultivated peanut Arachis hypogaea provides insights into genome evolution and oil improvement.</title>
        <authorList>
            <person name="Chen X."/>
        </authorList>
    </citation>
    <scope>NUCLEOTIDE SEQUENCE [LARGE SCALE GENOMIC DNA]</scope>
    <source>
        <strain evidence="2">cv. Fuhuasheng</strain>
        <tissue evidence="1">Leaves</tissue>
    </source>
</reference>
<dbReference type="InterPro" id="IPR012340">
    <property type="entry name" value="NA-bd_OB-fold"/>
</dbReference>